<protein>
    <submittedName>
        <fullName evidence="1">Uncharacterized protein</fullName>
    </submittedName>
</protein>
<name>A0A382V701_9ZZZZ</name>
<proteinExistence type="predicted"/>
<organism evidence="1">
    <name type="scientific">marine metagenome</name>
    <dbReference type="NCBI Taxonomy" id="408172"/>
    <lineage>
        <taxon>unclassified sequences</taxon>
        <taxon>metagenomes</taxon>
        <taxon>ecological metagenomes</taxon>
    </lineage>
</organism>
<dbReference type="AlphaFoldDB" id="A0A382V701"/>
<sequence length="45" mass="4812">MANAFKNKTHRQIATTLTKVEAYDCPVSTETTIIGLTIANTSASV</sequence>
<reference evidence="1" key="1">
    <citation type="submission" date="2018-05" db="EMBL/GenBank/DDBJ databases">
        <authorList>
            <person name="Lanie J.A."/>
            <person name="Ng W.-L."/>
            <person name="Kazmierczak K.M."/>
            <person name="Andrzejewski T.M."/>
            <person name="Davidsen T.M."/>
            <person name="Wayne K.J."/>
            <person name="Tettelin H."/>
            <person name="Glass J.I."/>
            <person name="Rusch D."/>
            <person name="Podicherti R."/>
            <person name="Tsui H.-C.T."/>
            <person name="Winkler M.E."/>
        </authorList>
    </citation>
    <scope>NUCLEOTIDE SEQUENCE</scope>
</reference>
<gene>
    <name evidence="1" type="ORF">METZ01_LOCUS394542</name>
</gene>
<dbReference type="EMBL" id="UINC01149302">
    <property type="protein sequence ID" value="SVD41688.1"/>
    <property type="molecule type" value="Genomic_DNA"/>
</dbReference>
<evidence type="ECO:0000313" key="1">
    <source>
        <dbReference type="EMBL" id="SVD41688.1"/>
    </source>
</evidence>
<accession>A0A382V701</accession>
<feature type="non-terminal residue" evidence="1">
    <location>
        <position position="45"/>
    </location>
</feature>